<gene>
    <name evidence="1" type="ORF">MILVUS5_LOCUS12715</name>
</gene>
<keyword evidence="2" id="KW-1185">Reference proteome</keyword>
<dbReference type="EMBL" id="CASHSV030000034">
    <property type="protein sequence ID" value="CAJ2643495.1"/>
    <property type="molecule type" value="Genomic_DNA"/>
</dbReference>
<proteinExistence type="predicted"/>
<organism evidence="1 2">
    <name type="scientific">Trifolium pratense</name>
    <name type="common">Red clover</name>
    <dbReference type="NCBI Taxonomy" id="57577"/>
    <lineage>
        <taxon>Eukaryota</taxon>
        <taxon>Viridiplantae</taxon>
        <taxon>Streptophyta</taxon>
        <taxon>Embryophyta</taxon>
        <taxon>Tracheophyta</taxon>
        <taxon>Spermatophyta</taxon>
        <taxon>Magnoliopsida</taxon>
        <taxon>eudicotyledons</taxon>
        <taxon>Gunneridae</taxon>
        <taxon>Pentapetalae</taxon>
        <taxon>rosids</taxon>
        <taxon>fabids</taxon>
        <taxon>Fabales</taxon>
        <taxon>Fabaceae</taxon>
        <taxon>Papilionoideae</taxon>
        <taxon>50 kb inversion clade</taxon>
        <taxon>NPAAA clade</taxon>
        <taxon>Hologalegina</taxon>
        <taxon>IRL clade</taxon>
        <taxon>Trifolieae</taxon>
        <taxon>Trifolium</taxon>
    </lineage>
</organism>
<reference evidence="1" key="1">
    <citation type="submission" date="2023-10" db="EMBL/GenBank/DDBJ databases">
        <authorList>
            <person name="Rodriguez Cubillos JULIANA M."/>
            <person name="De Vega J."/>
        </authorList>
    </citation>
    <scope>NUCLEOTIDE SEQUENCE</scope>
</reference>
<dbReference type="Proteomes" id="UP001177021">
    <property type="component" value="Unassembled WGS sequence"/>
</dbReference>
<name>A0ACB0JFQ1_TRIPR</name>
<evidence type="ECO:0000313" key="2">
    <source>
        <dbReference type="Proteomes" id="UP001177021"/>
    </source>
</evidence>
<protein>
    <submittedName>
        <fullName evidence="1">Uncharacterized protein</fullName>
    </submittedName>
</protein>
<sequence>MMSESNYNALGDDDKILLNMMQNDNEDSFLSDRRNVFAVDQDNCSQFSLTDFTYPPFPYTPTTRRRNRLHRNVISPHNPHYRSWQLLLALLVFYSAWMSPFEFGFLDEPLLPLSIIDNAVNFLFCIDIVLTFFVAYYDNSTCVLVDNRGQIARSYLKSWFMLDVISTIPYELVHQILPHDVQIYGYFGMLRLWRLHRVSALFARLEKDKTYNYFLLRCAKLTCVTLFDIHFGACIFFFLGNRFVEDRSTTWLGLITDVDDKNIMSLYVTSVYWAIITLATVGYGDLHAVNTREMVFVIFYILFNVALTSYVIGNMTNLVVQSTSRTRKYRETVKAASKFAHRNQIPTRLEEQMLAQLLMKYRTDLEGVQHQDIIDSLPKAIRSSVYYCLFYPMMNKVYLFTGVSTDLIFQLVTEVKAEYFPPKEDVVLENEAPTDFYIFVTGGAELIKQVNGVEQVVGKISAGQLVGEVGVLGYIPQPYSSRTNRLSQILRLERTAFLNLVRSSVGDGAIIMNNFLNHLETSDIQGMDAIFAEIMAMLAQGKTDLPISTCFAVSRNDNILLRRLLKKGSDPNEADRTGRTALHIAASNGDENCVTLLLQFGADPNRKDLKGSIPLWEAMSGGHQFVKKILIDNGANIFCTDVTRLACVAAQKNNTELLMELVEFGVDVTKSDKSGTTALHTAVSEGNVEIVKLLVDLGAEVDKLDNSGWSPRHLAEQQDHEEIKNIFQKIKENKQKESTIPIPDNGKPDVPYTGNFDSEHVIPDIVGFQSQESLLQPHIQDELPCLDDHQRRRANTYHNSIFGMISAANRNKKDREAYERNTDKAADMKRLIARVTLSCPQIGKHGGKLTFVPESLEELLDIGAKMFDFSPTKVLTKEGAEIDDIDLIRDGDHLIIATD</sequence>
<comment type="caution">
    <text evidence="1">The sequence shown here is derived from an EMBL/GenBank/DDBJ whole genome shotgun (WGS) entry which is preliminary data.</text>
</comment>
<evidence type="ECO:0000313" key="1">
    <source>
        <dbReference type="EMBL" id="CAJ2643495.1"/>
    </source>
</evidence>
<accession>A0ACB0JFQ1</accession>